<keyword evidence="2" id="KW-1185">Reference proteome</keyword>
<dbReference type="OrthoDB" id="3078668at2"/>
<evidence type="ECO:0000313" key="2">
    <source>
        <dbReference type="Proteomes" id="UP000297706"/>
    </source>
</evidence>
<name>A0A4Y9VQW3_9PROT</name>
<dbReference type="NCBIfam" id="TIGR01611">
    <property type="entry name" value="tail_tube"/>
    <property type="match status" value="1"/>
</dbReference>
<protein>
    <submittedName>
        <fullName evidence="1">Phage major tail tube protein</fullName>
    </submittedName>
</protein>
<dbReference type="EMBL" id="PQVH01000008">
    <property type="protein sequence ID" value="TFW71507.1"/>
    <property type="molecule type" value="Genomic_DNA"/>
</dbReference>
<accession>A0A4Y9VQW3</accession>
<reference evidence="1 2" key="1">
    <citation type="submission" date="2018-02" db="EMBL/GenBank/DDBJ databases">
        <title>A novel lanthanide dependent methylotroph, Methylotenera sp. La3113.</title>
        <authorList>
            <person name="Lv H."/>
            <person name="Tani A."/>
        </authorList>
    </citation>
    <scope>NUCLEOTIDE SEQUENCE [LARGE SCALE GENOMIC DNA]</scope>
    <source>
        <strain evidence="1 2">La3113</strain>
    </source>
</reference>
<evidence type="ECO:0000313" key="1">
    <source>
        <dbReference type="EMBL" id="TFW71507.1"/>
    </source>
</evidence>
<comment type="caution">
    <text evidence="1">The sequence shown here is derived from an EMBL/GenBank/DDBJ whole genome shotgun (WGS) entry which is preliminary data.</text>
</comment>
<sequence length="170" mass="18550">MALPSKLKNFNLFNDAKSYLGQVPELTLPKLGRVMEEYRAGGMNGPVKIDLGQAGIEAEVTLGGLVTQVFQQYASTRVDGMLLRFAGAYQEDTTSIVSAVEVVMRGRIEEIDSGNAKVGENSDMKVKLTLSYYKLTIDGAEIIELDLTNMVERVNGIDMLADQRKAIGLS</sequence>
<organism evidence="1 2">
    <name type="scientific">Methylotenera oryzisoli</name>
    <dbReference type="NCBI Taxonomy" id="2080758"/>
    <lineage>
        <taxon>Bacteria</taxon>
        <taxon>Pseudomonadati</taxon>
        <taxon>Pseudomonadota</taxon>
        <taxon>Betaproteobacteria</taxon>
        <taxon>Nitrosomonadales</taxon>
        <taxon>Methylophilaceae</taxon>
        <taxon>Methylotenera</taxon>
    </lineage>
</organism>
<gene>
    <name evidence="1" type="ORF">C3Y98_05260</name>
</gene>
<dbReference type="AlphaFoldDB" id="A0A4Y9VQW3"/>
<dbReference type="InterPro" id="IPR006498">
    <property type="entry name" value="Tail_tube"/>
</dbReference>
<dbReference type="Proteomes" id="UP000297706">
    <property type="component" value="Unassembled WGS sequence"/>
</dbReference>
<proteinExistence type="predicted"/>
<dbReference type="Pfam" id="PF04985">
    <property type="entry name" value="Phage_tube"/>
    <property type="match status" value="1"/>
</dbReference>